<organism evidence="2 3">
    <name type="scientific">Cannabis sativa</name>
    <name type="common">Hemp</name>
    <name type="synonym">Marijuana</name>
    <dbReference type="NCBI Taxonomy" id="3483"/>
    <lineage>
        <taxon>Eukaryota</taxon>
        <taxon>Viridiplantae</taxon>
        <taxon>Streptophyta</taxon>
        <taxon>Embryophyta</taxon>
        <taxon>Tracheophyta</taxon>
        <taxon>Spermatophyta</taxon>
        <taxon>Magnoliopsida</taxon>
        <taxon>eudicotyledons</taxon>
        <taxon>Gunneridae</taxon>
        <taxon>Pentapetalae</taxon>
        <taxon>rosids</taxon>
        <taxon>fabids</taxon>
        <taxon>Rosales</taxon>
        <taxon>Cannabaceae</taxon>
        <taxon>Cannabis</taxon>
    </lineage>
</organism>
<dbReference type="Gramene" id="evm.model.02.611">
    <property type="protein sequence ID" value="cds.evm.model.02.611"/>
    <property type="gene ID" value="evm.TU.02.611"/>
</dbReference>
<dbReference type="GO" id="GO:0003677">
    <property type="term" value="F:DNA binding"/>
    <property type="evidence" value="ECO:0007669"/>
    <property type="project" value="InterPro"/>
</dbReference>
<dbReference type="Pfam" id="PF00705">
    <property type="entry name" value="PCNA_N"/>
    <property type="match status" value="1"/>
</dbReference>
<accession>A0A803P1U0</accession>
<proteinExistence type="predicted"/>
<dbReference type="Proteomes" id="UP000596661">
    <property type="component" value="Chromosome 2"/>
</dbReference>
<feature type="domain" description="Proliferating cell nuclear antigen PCNA N-terminal" evidence="1">
    <location>
        <begin position="1"/>
        <end position="40"/>
    </location>
</feature>
<keyword evidence="3" id="KW-1185">Reference proteome</keyword>
<dbReference type="InterPro" id="IPR046938">
    <property type="entry name" value="DNA_clamp_sf"/>
</dbReference>
<dbReference type="AlphaFoldDB" id="A0A803P1U0"/>
<evidence type="ECO:0000313" key="3">
    <source>
        <dbReference type="Proteomes" id="UP000596661"/>
    </source>
</evidence>
<dbReference type="EnsemblPlants" id="evm.model.02.611">
    <property type="protein sequence ID" value="cds.evm.model.02.611"/>
    <property type="gene ID" value="evm.TU.02.611"/>
</dbReference>
<dbReference type="Gene3D" id="3.10.150.10">
    <property type="entry name" value="DNA Polymerase III, subunit A, domain 2"/>
    <property type="match status" value="1"/>
</dbReference>
<dbReference type="EMBL" id="UZAU01000126">
    <property type="status" value="NOT_ANNOTATED_CDS"/>
    <property type="molecule type" value="Genomic_DNA"/>
</dbReference>
<protein>
    <recommendedName>
        <fullName evidence="1">Proliferating cell nuclear antigen PCNA N-terminal domain-containing protein</fullName>
    </recommendedName>
</protein>
<reference evidence="2" key="1">
    <citation type="submission" date="2018-11" db="EMBL/GenBank/DDBJ databases">
        <authorList>
            <person name="Grassa J C."/>
        </authorList>
    </citation>
    <scope>NUCLEOTIDE SEQUENCE [LARGE SCALE GENOMIC DNA]</scope>
</reference>
<dbReference type="GO" id="GO:0006275">
    <property type="term" value="P:regulation of DNA replication"/>
    <property type="evidence" value="ECO:0007669"/>
    <property type="project" value="InterPro"/>
</dbReference>
<dbReference type="SUPFAM" id="SSF55979">
    <property type="entry name" value="DNA clamp"/>
    <property type="match status" value="1"/>
</dbReference>
<evidence type="ECO:0000259" key="1">
    <source>
        <dbReference type="Pfam" id="PF00705"/>
    </source>
</evidence>
<dbReference type="InterPro" id="IPR022648">
    <property type="entry name" value="Pr_cel_nuc_antig_N"/>
</dbReference>
<reference evidence="2" key="2">
    <citation type="submission" date="2021-03" db="UniProtKB">
        <authorList>
            <consortium name="EnsemblPlants"/>
        </authorList>
    </citation>
    <scope>IDENTIFICATION</scope>
</reference>
<name>A0A803P1U0_CANSA</name>
<sequence length="257" mass="28061">MLELRLVQGLLLKKLVVVLKDLVTDANFDCLAIGFSLKGMGFEPCGLGPCLTVAEDSWYWSMNIHGQYQVKKAYKFLHKDDAFLSNNDEQHSSAFGLREEAAMVAWAVWNARNSVVWQEKSSSTVDVILSARVVLNQWLYAHSNKGGSLFVPSGSDGWAESAFVEALGIKKALSWIDSKGWGSVQLGTDSLVSVQAVFSSLNLPSPFGLVIQDCSNDFGYNSGPKEHGDIHDLQATGIADVVPPLLVLPCLQNLQKT</sequence>
<evidence type="ECO:0000313" key="2">
    <source>
        <dbReference type="EnsemblPlants" id="cds.evm.model.02.611"/>
    </source>
</evidence>